<dbReference type="InParanoid" id="K0KKA7"/>
<reference evidence="2 3" key="1">
    <citation type="journal article" date="2012" name="Eukaryot. Cell">
        <title>Draft genome sequence of Wickerhamomyces ciferrii NRRL Y-1031 F-60-10.</title>
        <authorList>
            <person name="Schneider J."/>
            <person name="Andrea H."/>
            <person name="Blom J."/>
            <person name="Jaenicke S."/>
            <person name="Ruckert C."/>
            <person name="Schorsch C."/>
            <person name="Szczepanowski R."/>
            <person name="Farwick M."/>
            <person name="Goesmann A."/>
            <person name="Puhler A."/>
            <person name="Schaffer S."/>
            <person name="Tauch A."/>
            <person name="Kohler T."/>
            <person name="Brinkrolf K."/>
        </authorList>
    </citation>
    <scope>NUCLEOTIDE SEQUENCE [LARGE SCALE GENOMIC DNA]</scope>
    <source>
        <strain evidence="3">ATCC 14091 / BCRC 22168 / CBS 111 / JCM 3599 / NBRC 0793 / NRRL Y-1031 F-60-10</strain>
    </source>
</reference>
<comment type="similarity">
    <text evidence="1">Belongs to the GET4 family.</text>
</comment>
<gene>
    <name evidence="2" type="ORF">BN7_1438</name>
</gene>
<evidence type="ECO:0000313" key="3">
    <source>
        <dbReference type="Proteomes" id="UP000009328"/>
    </source>
</evidence>
<dbReference type="PANTHER" id="PTHR12875">
    <property type="entry name" value="GOLGI TO ER TRAFFIC PROTEIN 4 HOMOLOG"/>
    <property type="match status" value="1"/>
</dbReference>
<dbReference type="HOGENOM" id="CLU_046061_0_2_1"/>
<dbReference type="InterPro" id="IPR007317">
    <property type="entry name" value="GET4"/>
</dbReference>
<comment type="caution">
    <text evidence="2">The sequence shown here is derived from an EMBL/GenBank/DDBJ whole genome shotgun (WGS) entry which is preliminary data.</text>
</comment>
<evidence type="ECO:0000313" key="2">
    <source>
        <dbReference type="EMBL" id="CCH41899.1"/>
    </source>
</evidence>
<evidence type="ECO:0008006" key="4">
    <source>
        <dbReference type="Google" id="ProtNLM"/>
    </source>
</evidence>
<dbReference type="STRING" id="1206466.K0KKA7"/>
<name>K0KKA7_WICCF</name>
<dbReference type="Pfam" id="PF04190">
    <property type="entry name" value="GET4"/>
    <property type="match status" value="1"/>
</dbReference>
<sequence length="315" mass="35692">MSDVAITIKNPKLQRTLQRFKAKIAEGDYYEAHQTLRTIANRNVKAKAYTDAIELLYIAAQILLKSSQPATGSDLTSYLLEVYTESQTPVDSNSKSKIIQLISLFPSQEPTLKQVSIEASNWSIKFGEYPFGDPFLHDVIGAKFLENPSDLAYDAERHLLLGTSASVTLYFNLIWEWYLEDPSLENAGLYASRIVLNYLFIENVKIAKEALTKFINNLINHGKLQHESIEELNEKFHIFESVPLLNLLQLTLITIQTKNSQYYSKLKNHYNQVITQSGLNDSFDYLGELYLDIRVPKNINPLQSLMSSFLGGGGI</sequence>
<dbReference type="PANTHER" id="PTHR12875:SF0">
    <property type="entry name" value="GOLGI TO ER TRAFFIC PROTEIN 4 HOMOLOG"/>
    <property type="match status" value="1"/>
</dbReference>
<dbReference type="EMBL" id="CAIF01000030">
    <property type="protein sequence ID" value="CCH41899.1"/>
    <property type="molecule type" value="Genomic_DNA"/>
</dbReference>
<keyword evidence="3" id="KW-1185">Reference proteome</keyword>
<organism evidence="2 3">
    <name type="scientific">Wickerhamomyces ciferrii (strain ATCC 14091 / BCRC 22168 / CBS 111 / JCM 3599 / NBRC 0793 / NRRL Y-1031 F-60-10)</name>
    <name type="common">Yeast</name>
    <name type="synonym">Pichia ciferrii</name>
    <dbReference type="NCBI Taxonomy" id="1206466"/>
    <lineage>
        <taxon>Eukaryota</taxon>
        <taxon>Fungi</taxon>
        <taxon>Dikarya</taxon>
        <taxon>Ascomycota</taxon>
        <taxon>Saccharomycotina</taxon>
        <taxon>Saccharomycetes</taxon>
        <taxon>Phaffomycetales</taxon>
        <taxon>Wickerhamomycetaceae</taxon>
        <taxon>Wickerhamomyces</taxon>
    </lineage>
</organism>
<dbReference type="InterPro" id="IPR011990">
    <property type="entry name" value="TPR-like_helical_dom_sf"/>
</dbReference>
<dbReference type="GO" id="GO:0045048">
    <property type="term" value="P:protein insertion into ER membrane"/>
    <property type="evidence" value="ECO:0007669"/>
    <property type="project" value="InterPro"/>
</dbReference>
<proteinExistence type="inferred from homology"/>
<evidence type="ECO:0000256" key="1">
    <source>
        <dbReference type="ARBA" id="ARBA00005351"/>
    </source>
</evidence>
<dbReference type="eggNOG" id="KOG3024">
    <property type="taxonomic scope" value="Eukaryota"/>
</dbReference>
<protein>
    <recommendedName>
        <fullName evidence="4">Golgi to ER traffic protein 4</fullName>
    </recommendedName>
</protein>
<dbReference type="GO" id="GO:0072380">
    <property type="term" value="C:TRC complex"/>
    <property type="evidence" value="ECO:0007669"/>
    <property type="project" value="TreeGrafter"/>
</dbReference>
<accession>K0KKA7</accession>
<dbReference type="AlphaFoldDB" id="K0KKA7"/>
<dbReference type="Proteomes" id="UP000009328">
    <property type="component" value="Unassembled WGS sequence"/>
</dbReference>
<dbReference type="FunCoup" id="K0KKA7">
    <property type="interactions" value="394"/>
</dbReference>
<dbReference type="Gene3D" id="1.25.40.10">
    <property type="entry name" value="Tetratricopeptide repeat domain"/>
    <property type="match status" value="1"/>
</dbReference>